<comment type="caution">
    <text evidence="1">The sequence shown here is derived from an EMBL/GenBank/DDBJ whole genome shotgun (WGS) entry which is preliminary data.</text>
</comment>
<accession>A0ACC0F031</accession>
<evidence type="ECO:0000313" key="1">
    <source>
        <dbReference type="EMBL" id="KAI7982123.1"/>
    </source>
</evidence>
<keyword evidence="2" id="KW-1185">Reference proteome</keyword>
<gene>
    <name evidence="1" type="ORF">LOK49_LG15G00415</name>
</gene>
<organism evidence="1 2">
    <name type="scientific">Camellia lanceoleosa</name>
    <dbReference type="NCBI Taxonomy" id="1840588"/>
    <lineage>
        <taxon>Eukaryota</taxon>
        <taxon>Viridiplantae</taxon>
        <taxon>Streptophyta</taxon>
        <taxon>Embryophyta</taxon>
        <taxon>Tracheophyta</taxon>
        <taxon>Spermatophyta</taxon>
        <taxon>Magnoliopsida</taxon>
        <taxon>eudicotyledons</taxon>
        <taxon>Gunneridae</taxon>
        <taxon>Pentapetalae</taxon>
        <taxon>asterids</taxon>
        <taxon>Ericales</taxon>
        <taxon>Theaceae</taxon>
        <taxon>Camellia</taxon>
    </lineage>
</organism>
<dbReference type="Proteomes" id="UP001060215">
    <property type="component" value="Chromosome 11"/>
</dbReference>
<proteinExistence type="predicted"/>
<name>A0ACC0F031_9ERIC</name>
<dbReference type="EMBL" id="CM045768">
    <property type="protein sequence ID" value="KAI7982123.1"/>
    <property type="molecule type" value="Genomic_DNA"/>
</dbReference>
<evidence type="ECO:0000313" key="2">
    <source>
        <dbReference type="Proteomes" id="UP001060215"/>
    </source>
</evidence>
<sequence length="270" mass="30967">MNPPALYPTCVLKVNLGCCKACVVNLNKLLWKIDGVYAVDVDAEKGLVTVSGKVDPATLIKHIAKKKKKAELLSYEEPIKNKDSNSNSKKNTPTLKEHKTNDHQKSKTKNKSKDKDCFCVDESDDHKFEDYVSPKEYEDVECRDRHCRLHHKKPIIHHVPPMIKLQPPLHRPPPPPPHFPRPLDPHWQRHHYGEDLMEGRWRRVQNLEPVLYDRPIQLPQYDMCRGCPRPSPPPAAVAPPYGYYGSRHIPATNDCTQFFSDENAMGCSIM</sequence>
<reference evidence="1 2" key="1">
    <citation type="journal article" date="2022" name="Plant J.">
        <title>Chromosome-level genome of Camellia lanceoleosa provides a valuable resource for understanding genome evolution and self-incompatibility.</title>
        <authorList>
            <person name="Gong W."/>
            <person name="Xiao S."/>
            <person name="Wang L."/>
            <person name="Liao Z."/>
            <person name="Chang Y."/>
            <person name="Mo W."/>
            <person name="Hu G."/>
            <person name="Li W."/>
            <person name="Zhao G."/>
            <person name="Zhu H."/>
            <person name="Hu X."/>
            <person name="Ji K."/>
            <person name="Xiang X."/>
            <person name="Song Q."/>
            <person name="Yuan D."/>
            <person name="Jin S."/>
            <person name="Zhang L."/>
        </authorList>
    </citation>
    <scope>NUCLEOTIDE SEQUENCE [LARGE SCALE GENOMIC DNA]</scope>
    <source>
        <strain evidence="1">SQ_2022a</strain>
    </source>
</reference>
<protein>
    <submittedName>
        <fullName evidence="1">Heavy metal-associated isoprenylated plant protein 42</fullName>
    </submittedName>
</protein>